<feature type="domain" description="CpXC" evidence="1">
    <location>
        <begin position="406"/>
        <end position="530"/>
    </location>
</feature>
<accession>A0A1G6IBU4</accession>
<gene>
    <name evidence="2" type="ORF">SAMN04487824_102110</name>
</gene>
<sequence length="619" mass="70874">MAEDEWNGTRDEEYPFTHGRYRSLPADELRRRQDARYRTWDVVRKDDGKLYFITCEEDPVEWEHEGCFLEGIECDAKYRPIGCGLATFMGLSVIEKVGHVSKDEAPQWEEDPVARAMPARDLPAYIRSKGYRPPLWMTWMDVENFLRNGELTRKLYEEVPPGQLREAIRCAVAHSEDQERITDSPYIPEWQVDLGLLPRSSKDGGEVFVWPQELDALEDMVAEREGAPKDNGTRLYPSRCKSYAEYFSRLRRYERGYRESDPDLADAFETVIDLVKNANHKEWWSVVRYTGRKKIGPNGLTPQRCYYWPCSPEHPEYEGVIDDEEFTSYLYPCDPSRWEIVDDPTGMAARALAGEAETVDFWEMGDTELEVWAHSQGLRAKRRGSYSMLPEEDPWGKSERDRVEFDCPQCGTQIAFDAWTKVNGRDDPEVAEGIVDGSFCEFTCPTCGYTAHLSHPCLYLDPIHRACVYSVQGDQMRQGVESLFESLEDDDGIDGPSGSMRRIVFSREELADKVAALSTGLDDRVLELLKLGIAGQAMLDNKVDPQCEYTVLFKGANLDNLVFEIDDETGASFIASIPRGAYELYARRLRNSAASNMQSFYVNRKWAKTVVDIVDKEAR</sequence>
<reference evidence="3" key="1">
    <citation type="submission" date="2016-10" db="EMBL/GenBank/DDBJ databases">
        <authorList>
            <person name="Varghese N."/>
            <person name="Submissions S."/>
        </authorList>
    </citation>
    <scope>NUCLEOTIDE SEQUENCE [LARGE SCALE GENOMIC DNA]</scope>
    <source>
        <strain evidence="3">DSM 22619</strain>
    </source>
</reference>
<dbReference type="Proteomes" id="UP000198528">
    <property type="component" value="Unassembled WGS sequence"/>
</dbReference>
<organism evidence="2 3">
    <name type="scientific">Parafannyhessea umbonata</name>
    <dbReference type="NCBI Taxonomy" id="604330"/>
    <lineage>
        <taxon>Bacteria</taxon>
        <taxon>Bacillati</taxon>
        <taxon>Actinomycetota</taxon>
        <taxon>Coriobacteriia</taxon>
        <taxon>Coriobacteriales</taxon>
        <taxon>Atopobiaceae</taxon>
        <taxon>Parafannyhessea</taxon>
    </lineage>
</organism>
<keyword evidence="3" id="KW-1185">Reference proteome</keyword>
<dbReference type="RefSeq" id="WP_176763047.1">
    <property type="nucleotide sequence ID" value="NZ_FMZL01000002.1"/>
</dbReference>
<evidence type="ECO:0000313" key="3">
    <source>
        <dbReference type="Proteomes" id="UP000198528"/>
    </source>
</evidence>
<dbReference type="InterPro" id="IPR025682">
    <property type="entry name" value="CpXC_dom"/>
</dbReference>
<dbReference type="Pfam" id="PF14353">
    <property type="entry name" value="CpXC"/>
    <property type="match status" value="1"/>
</dbReference>
<evidence type="ECO:0000259" key="1">
    <source>
        <dbReference type="Pfam" id="PF14353"/>
    </source>
</evidence>
<evidence type="ECO:0000313" key="2">
    <source>
        <dbReference type="EMBL" id="SDC04007.1"/>
    </source>
</evidence>
<dbReference type="EMBL" id="FMZL01000002">
    <property type="protein sequence ID" value="SDC04007.1"/>
    <property type="molecule type" value="Genomic_DNA"/>
</dbReference>
<dbReference type="AlphaFoldDB" id="A0A1G6IBU4"/>
<proteinExistence type="predicted"/>
<protein>
    <submittedName>
        <fullName evidence="2">CpXC protein</fullName>
    </submittedName>
</protein>
<name>A0A1G6IBU4_9ACTN</name>